<proteinExistence type="predicted"/>
<organism evidence="3">
    <name type="scientific">Amphimedon queenslandica</name>
    <name type="common">Sponge</name>
    <dbReference type="NCBI Taxonomy" id="400682"/>
    <lineage>
        <taxon>Eukaryota</taxon>
        <taxon>Metazoa</taxon>
        <taxon>Porifera</taxon>
        <taxon>Demospongiae</taxon>
        <taxon>Heteroscleromorpha</taxon>
        <taxon>Haplosclerida</taxon>
        <taxon>Niphatidae</taxon>
        <taxon>Amphimedon</taxon>
    </lineage>
</organism>
<dbReference type="AlphaFoldDB" id="A0A1X7TNB6"/>
<evidence type="ECO:0000256" key="1">
    <source>
        <dbReference type="SAM" id="MobiDB-lite"/>
    </source>
</evidence>
<feature type="region of interest" description="Disordered" evidence="1">
    <location>
        <begin position="275"/>
        <end position="337"/>
    </location>
</feature>
<dbReference type="InParanoid" id="A0A1X7TNB6"/>
<keyword evidence="4" id="KW-1185">Reference proteome</keyword>
<reference evidence="3" key="2">
    <citation type="submission" date="2017-05" db="UniProtKB">
        <authorList>
            <consortium name="EnsemblMetazoa"/>
        </authorList>
    </citation>
    <scope>IDENTIFICATION</scope>
</reference>
<dbReference type="KEGG" id="aqu:109586860"/>
<dbReference type="EnsemblMetazoa" id="XM_020003088.1">
    <property type="protein sequence ID" value="XP_019858647.1"/>
    <property type="gene ID" value="LOC109586860"/>
</dbReference>
<name>A0A1X7TNB6_AMPQE</name>
<keyword evidence="2" id="KW-0472">Membrane</keyword>
<protein>
    <recommendedName>
        <fullName evidence="5">Death domain-containing protein</fullName>
    </recommendedName>
</protein>
<accession>A0A1X7TNB6</accession>
<evidence type="ECO:0000313" key="3">
    <source>
        <dbReference type="EnsemblMetazoa" id="Aqu2.1.16446_001"/>
    </source>
</evidence>
<dbReference type="InterPro" id="IPR011029">
    <property type="entry name" value="DEATH-like_dom_sf"/>
</dbReference>
<dbReference type="Proteomes" id="UP000007879">
    <property type="component" value="Unassembled WGS sequence"/>
</dbReference>
<feature type="compositionally biased region" description="Polar residues" evidence="1">
    <location>
        <begin position="160"/>
        <end position="172"/>
    </location>
</feature>
<feature type="compositionally biased region" description="Basic and acidic residues" evidence="1">
    <location>
        <begin position="301"/>
        <end position="319"/>
    </location>
</feature>
<sequence length="387" mass="42394">MKDLISMIPRIKGKTSNANGLYLVFLLLLSGDIELNPGPGDPRDILRAKSDTLANLISGNLDRVAGKLNAKGLIPQQAVDDTSIAAYNSYRKAAALVGVLLIQLRSSNNPQRYFIDVCNVLRDKGLGDEALATLADDMLKELGSVQQGQMNGHAKGRASNGRTSNGRATVYTSSPSKLSIKDLKEVLDDLREGGFCDNSYYDLGLELGLYRRTLGNIKADSYIACLRECIARWLERADNVDGHGGANWTSLCNAVEKIDKAAADYIRDQHHIMPSAPSQPIEQANHQDHNEASQITSSNEGPRHRQKPSDATDNESKEAEETDSTPPSNPLVPEASSDKPLKWYEKKSVIVLVFCLVLLAFVVDKIFLNGYVKELLLAIIGVIHHFK</sequence>
<evidence type="ECO:0000256" key="2">
    <source>
        <dbReference type="SAM" id="Phobius"/>
    </source>
</evidence>
<evidence type="ECO:0008006" key="5">
    <source>
        <dbReference type="Google" id="ProtNLM"/>
    </source>
</evidence>
<gene>
    <name evidence="3" type="primary">109586860</name>
</gene>
<reference evidence="4" key="1">
    <citation type="journal article" date="2010" name="Nature">
        <title>The Amphimedon queenslandica genome and the evolution of animal complexity.</title>
        <authorList>
            <person name="Srivastava M."/>
            <person name="Simakov O."/>
            <person name="Chapman J."/>
            <person name="Fahey B."/>
            <person name="Gauthier M.E."/>
            <person name="Mitros T."/>
            <person name="Richards G.S."/>
            <person name="Conaco C."/>
            <person name="Dacre M."/>
            <person name="Hellsten U."/>
            <person name="Larroux C."/>
            <person name="Putnam N.H."/>
            <person name="Stanke M."/>
            <person name="Adamska M."/>
            <person name="Darling A."/>
            <person name="Degnan S.M."/>
            <person name="Oakley T.H."/>
            <person name="Plachetzki D.C."/>
            <person name="Zhai Y."/>
            <person name="Adamski M."/>
            <person name="Calcino A."/>
            <person name="Cummins S.F."/>
            <person name="Goodstein D.M."/>
            <person name="Harris C."/>
            <person name="Jackson D.J."/>
            <person name="Leys S.P."/>
            <person name="Shu S."/>
            <person name="Woodcroft B.J."/>
            <person name="Vervoort M."/>
            <person name="Kosik K.S."/>
            <person name="Manning G."/>
            <person name="Degnan B.M."/>
            <person name="Rokhsar D.S."/>
        </authorList>
    </citation>
    <scope>NUCLEOTIDE SEQUENCE [LARGE SCALE GENOMIC DNA]</scope>
</reference>
<dbReference type="Gene3D" id="1.10.533.10">
    <property type="entry name" value="Death Domain, Fas"/>
    <property type="match status" value="1"/>
</dbReference>
<keyword evidence="2" id="KW-0812">Transmembrane</keyword>
<evidence type="ECO:0000313" key="4">
    <source>
        <dbReference type="Proteomes" id="UP000007879"/>
    </source>
</evidence>
<dbReference type="EnsemblMetazoa" id="Aqu2.1.16446_001">
    <property type="protein sequence ID" value="Aqu2.1.16446_001"/>
    <property type="gene ID" value="Aqu2.1.16446"/>
</dbReference>
<feature type="transmembrane region" description="Helical" evidence="2">
    <location>
        <begin position="349"/>
        <end position="368"/>
    </location>
</feature>
<feature type="region of interest" description="Disordered" evidence="1">
    <location>
        <begin position="149"/>
        <end position="172"/>
    </location>
</feature>
<keyword evidence="2" id="KW-1133">Transmembrane helix</keyword>